<evidence type="ECO:0000313" key="4">
    <source>
        <dbReference type="Proteomes" id="UP000245137"/>
    </source>
</evidence>
<comment type="caution">
    <text evidence="3">The sequence shown here is derived from an EMBL/GenBank/DDBJ whole genome shotgun (WGS) entry which is preliminary data.</text>
</comment>
<organism evidence="3 4">
    <name type="scientific">Methylosinus sporium</name>
    <dbReference type="NCBI Taxonomy" id="428"/>
    <lineage>
        <taxon>Bacteria</taxon>
        <taxon>Pseudomonadati</taxon>
        <taxon>Pseudomonadota</taxon>
        <taxon>Alphaproteobacteria</taxon>
        <taxon>Hyphomicrobiales</taxon>
        <taxon>Methylocystaceae</taxon>
        <taxon>Methylosinus</taxon>
    </lineage>
</organism>
<protein>
    <recommendedName>
        <fullName evidence="5">Type II secretion system protein GspC N-terminal domain-containing protein</fullName>
    </recommendedName>
</protein>
<accession>A0A2U1SML7</accession>
<reference evidence="3 4" key="1">
    <citation type="journal article" date="2018" name="Appl. Microbiol. Biotechnol.">
        <title>Co-cultivation of the strictly anaerobic methanogen Methanosarcina barkeri with aerobic methanotrophs in an oxygen-limited membrane bioreactor.</title>
        <authorList>
            <person name="In 't Zandt M.H."/>
            <person name="van den Bosch T.J.M."/>
            <person name="Rijkers R."/>
            <person name="van Kessel M.A.H.J."/>
            <person name="Jetten M.S.M."/>
            <person name="Welte C.U."/>
        </authorList>
    </citation>
    <scope>NUCLEOTIDE SEQUENCE [LARGE SCALE GENOMIC DNA]</scope>
    <source>
        <strain evidence="3 4">DSM 17706</strain>
    </source>
</reference>
<dbReference type="EMBL" id="PUIV01000035">
    <property type="protein sequence ID" value="PWB92836.1"/>
    <property type="molecule type" value="Genomic_DNA"/>
</dbReference>
<keyword evidence="2" id="KW-0732">Signal</keyword>
<feature type="chain" id="PRO_5015732298" description="Type II secretion system protein GspC N-terminal domain-containing protein" evidence="2">
    <location>
        <begin position="27"/>
        <end position="160"/>
    </location>
</feature>
<dbReference type="AlphaFoldDB" id="A0A2U1SML7"/>
<name>A0A2U1SML7_METSR</name>
<feature type="region of interest" description="Disordered" evidence="1">
    <location>
        <begin position="51"/>
        <end position="82"/>
    </location>
</feature>
<keyword evidence="4" id="KW-1185">Reference proteome</keyword>
<evidence type="ECO:0000313" key="3">
    <source>
        <dbReference type="EMBL" id="PWB92836.1"/>
    </source>
</evidence>
<evidence type="ECO:0000256" key="1">
    <source>
        <dbReference type="SAM" id="MobiDB-lite"/>
    </source>
</evidence>
<feature type="signal peptide" evidence="2">
    <location>
        <begin position="1"/>
        <end position="26"/>
    </location>
</feature>
<dbReference type="Proteomes" id="UP000245137">
    <property type="component" value="Unassembled WGS sequence"/>
</dbReference>
<gene>
    <name evidence="3" type="ORF">C5689_16205</name>
</gene>
<evidence type="ECO:0008006" key="5">
    <source>
        <dbReference type="Google" id="ProtNLM"/>
    </source>
</evidence>
<proteinExistence type="predicted"/>
<evidence type="ECO:0000256" key="2">
    <source>
        <dbReference type="SAM" id="SignalP"/>
    </source>
</evidence>
<sequence>MAADGLMRTSLLAALALLVWSLARVAAQETTARAQVNPLARLPLERFTATRDQPLFSPSRRPPPPPAVATRLEVEPPPPEPPNVVLVGVLTDERGTRAFVRLNPMDKVRAARIGDDLSGWKVAEIEPTRIVLAQDRRTKAFAMFEARRQSTKTAMRKTQR</sequence>